<name>T0KQQ5_9BACT</name>
<dbReference type="PANTHER" id="PTHR11264:SF0">
    <property type="entry name" value="URACIL-DNA GLYCOSYLASE"/>
    <property type="match status" value="1"/>
</dbReference>
<dbReference type="CDD" id="cd10027">
    <property type="entry name" value="UDG-F1-like"/>
    <property type="match status" value="1"/>
</dbReference>
<dbReference type="InterPro" id="IPR018085">
    <property type="entry name" value="Ura-DNA_Glyclase_AS"/>
</dbReference>
<evidence type="ECO:0000256" key="8">
    <source>
        <dbReference type="ARBA" id="ARBA00023204"/>
    </source>
</evidence>
<evidence type="ECO:0000256" key="5">
    <source>
        <dbReference type="ARBA" id="ARBA00018429"/>
    </source>
</evidence>
<dbReference type="NCBIfam" id="TIGR00628">
    <property type="entry name" value="ung"/>
    <property type="match status" value="1"/>
</dbReference>
<comment type="similarity">
    <text evidence="3 9 11">Belongs to the uracil-DNA glycosylase (UDG) superfamily. UNG family.</text>
</comment>
<dbReference type="Pfam" id="PF03167">
    <property type="entry name" value="UDG"/>
    <property type="match status" value="1"/>
</dbReference>
<dbReference type="EMBL" id="AUPZ01000008">
    <property type="protein sequence ID" value="EQB39384.1"/>
    <property type="molecule type" value="Genomic_DNA"/>
</dbReference>
<comment type="catalytic activity">
    <reaction evidence="1 9 11">
        <text>Hydrolyzes single-stranded DNA or mismatched double-stranded DNA and polynucleotides, releasing free uracil.</text>
        <dbReference type="EC" id="3.2.2.27"/>
    </reaction>
</comment>
<keyword evidence="6 9" id="KW-0227">DNA damage</keyword>
<evidence type="ECO:0000313" key="14">
    <source>
        <dbReference type="Proteomes" id="UP000015520"/>
    </source>
</evidence>
<feature type="domain" description="Uracil-DNA glycosylase-like" evidence="12">
    <location>
        <begin position="52"/>
        <end position="212"/>
    </location>
</feature>
<protein>
    <recommendedName>
        <fullName evidence="5 9">Uracil-DNA glycosylase</fullName>
        <shortName evidence="9">UDG</shortName>
        <ecNumber evidence="4 9">3.2.2.27</ecNumber>
    </recommendedName>
</protein>
<accession>T0KQQ5</accession>
<evidence type="ECO:0000256" key="1">
    <source>
        <dbReference type="ARBA" id="ARBA00001400"/>
    </source>
</evidence>
<dbReference type="RefSeq" id="WP_021287645.1">
    <property type="nucleotide sequence ID" value="NZ_AUPZ01000008.1"/>
</dbReference>
<keyword evidence="9" id="KW-0963">Cytoplasm</keyword>
<dbReference type="NCBIfam" id="NF003591">
    <property type="entry name" value="PRK05254.1-4"/>
    <property type="match status" value="1"/>
</dbReference>
<evidence type="ECO:0000256" key="11">
    <source>
        <dbReference type="RuleBase" id="RU003780"/>
    </source>
</evidence>
<dbReference type="eggNOG" id="COG0692">
    <property type="taxonomic scope" value="Bacteria"/>
</dbReference>
<dbReference type="GO" id="GO:0004844">
    <property type="term" value="F:uracil DNA N-glycosylase activity"/>
    <property type="evidence" value="ECO:0007669"/>
    <property type="project" value="UniProtKB-UniRule"/>
</dbReference>
<evidence type="ECO:0000256" key="10">
    <source>
        <dbReference type="PROSITE-ProRule" id="PRU10072"/>
    </source>
</evidence>
<dbReference type="EC" id="3.2.2.27" evidence="4 9"/>
<dbReference type="OrthoDB" id="9804372at2"/>
<comment type="function">
    <text evidence="2 9 11">Excises uracil residues from the DNA which can arise as a result of misincorporation of dUMP residues by DNA polymerase or due to deamination of cytosine.</text>
</comment>
<sequence>MLKQLLGATNWSSLVSSQMQMSYFIKLEKFIENEYETKKIFPPKEQIFRAFELVKPEDVKVVIIGQDPYHGPSQANGLAFSVVKECKTPPSLRNIFVELVDDMACSYPSSPDLTHWAKEGVLLINSVLSVEMAKANSHKSRGWEEFTNSVIKKLSKEYKHIVFVLWGNPSQKKEKLIDTNKHLILKAPHPSPLSAYRGFFGSKPFSKANAYLAKHKRGEINWCLD</sequence>
<comment type="subcellular location">
    <subcellularLocation>
        <location evidence="9">Cytoplasm</location>
    </subcellularLocation>
</comment>
<dbReference type="STRING" id="1172190.M947_06915"/>
<dbReference type="InterPro" id="IPR002043">
    <property type="entry name" value="UDG_fam1"/>
</dbReference>
<keyword evidence="14" id="KW-1185">Reference proteome</keyword>
<reference evidence="13 14" key="1">
    <citation type="submission" date="2013-07" db="EMBL/GenBank/DDBJ databases">
        <title>Sulfurimonas hongkongensis AST-10 Genome Sequencing.</title>
        <authorList>
            <person name="Cai L."/>
            <person name="Zhang T."/>
        </authorList>
    </citation>
    <scope>NUCLEOTIDE SEQUENCE [LARGE SCALE GENOMIC DNA]</scope>
    <source>
        <strain evidence="13 14">AST-10</strain>
    </source>
</reference>
<dbReference type="AlphaFoldDB" id="T0KQQ5"/>
<gene>
    <name evidence="9" type="primary">ung</name>
    <name evidence="13" type="ORF">M947_06915</name>
</gene>
<evidence type="ECO:0000256" key="7">
    <source>
        <dbReference type="ARBA" id="ARBA00022801"/>
    </source>
</evidence>
<dbReference type="FunFam" id="3.40.470.10:FF:000001">
    <property type="entry name" value="Uracil-DNA glycosylase"/>
    <property type="match status" value="1"/>
</dbReference>
<evidence type="ECO:0000256" key="4">
    <source>
        <dbReference type="ARBA" id="ARBA00012030"/>
    </source>
</evidence>
<dbReference type="Gene3D" id="3.40.470.10">
    <property type="entry name" value="Uracil-DNA glycosylase-like domain"/>
    <property type="match status" value="1"/>
</dbReference>
<evidence type="ECO:0000256" key="2">
    <source>
        <dbReference type="ARBA" id="ARBA00002631"/>
    </source>
</evidence>
<dbReference type="GO" id="GO:0005737">
    <property type="term" value="C:cytoplasm"/>
    <property type="evidence" value="ECO:0007669"/>
    <property type="project" value="UniProtKB-SubCell"/>
</dbReference>
<dbReference type="PROSITE" id="PS00130">
    <property type="entry name" value="U_DNA_GLYCOSYLASE"/>
    <property type="match status" value="1"/>
</dbReference>
<comment type="caution">
    <text evidence="13">The sequence shown here is derived from an EMBL/GenBank/DDBJ whole genome shotgun (WGS) entry which is preliminary data.</text>
</comment>
<dbReference type="Proteomes" id="UP000015520">
    <property type="component" value="Unassembled WGS sequence"/>
</dbReference>
<dbReference type="PANTHER" id="PTHR11264">
    <property type="entry name" value="URACIL-DNA GLYCOSYLASE"/>
    <property type="match status" value="1"/>
</dbReference>
<feature type="active site" description="Proton acceptor" evidence="9 10">
    <location>
        <position position="67"/>
    </location>
</feature>
<keyword evidence="7 9" id="KW-0378">Hydrolase</keyword>
<dbReference type="HAMAP" id="MF_00148">
    <property type="entry name" value="UDG"/>
    <property type="match status" value="1"/>
</dbReference>
<evidence type="ECO:0000256" key="9">
    <source>
        <dbReference type="HAMAP-Rule" id="MF_00148"/>
    </source>
</evidence>
<dbReference type="SMART" id="SM00986">
    <property type="entry name" value="UDG"/>
    <property type="match status" value="1"/>
</dbReference>
<dbReference type="SMART" id="SM00987">
    <property type="entry name" value="UreE_C"/>
    <property type="match status" value="1"/>
</dbReference>
<dbReference type="NCBIfam" id="NF003589">
    <property type="entry name" value="PRK05254.1-2"/>
    <property type="match status" value="1"/>
</dbReference>
<evidence type="ECO:0000256" key="6">
    <source>
        <dbReference type="ARBA" id="ARBA00022763"/>
    </source>
</evidence>
<dbReference type="NCBIfam" id="NF003592">
    <property type="entry name" value="PRK05254.1-5"/>
    <property type="match status" value="1"/>
</dbReference>
<dbReference type="GO" id="GO:0097510">
    <property type="term" value="P:base-excision repair, AP site formation via deaminated base removal"/>
    <property type="evidence" value="ECO:0007669"/>
    <property type="project" value="TreeGrafter"/>
</dbReference>
<organism evidence="13 14">
    <name type="scientific">Sulfurimonas hongkongensis</name>
    <dbReference type="NCBI Taxonomy" id="1172190"/>
    <lineage>
        <taxon>Bacteria</taxon>
        <taxon>Pseudomonadati</taxon>
        <taxon>Campylobacterota</taxon>
        <taxon>Epsilonproteobacteria</taxon>
        <taxon>Campylobacterales</taxon>
        <taxon>Sulfurimonadaceae</taxon>
        <taxon>Sulfurimonas</taxon>
    </lineage>
</organism>
<evidence type="ECO:0000259" key="12">
    <source>
        <dbReference type="SMART" id="SM00986"/>
    </source>
</evidence>
<evidence type="ECO:0000313" key="13">
    <source>
        <dbReference type="EMBL" id="EQB39384.1"/>
    </source>
</evidence>
<dbReference type="NCBIfam" id="NF003588">
    <property type="entry name" value="PRK05254.1-1"/>
    <property type="match status" value="1"/>
</dbReference>
<proteinExistence type="inferred from homology"/>
<dbReference type="SUPFAM" id="SSF52141">
    <property type="entry name" value="Uracil-DNA glycosylase-like"/>
    <property type="match status" value="1"/>
</dbReference>
<keyword evidence="8 9" id="KW-0234">DNA repair</keyword>
<dbReference type="InterPro" id="IPR036895">
    <property type="entry name" value="Uracil-DNA_glycosylase-like_sf"/>
</dbReference>
<evidence type="ECO:0000256" key="3">
    <source>
        <dbReference type="ARBA" id="ARBA00008184"/>
    </source>
</evidence>
<dbReference type="PATRIC" id="fig|1172190.3.peg.1342"/>
<dbReference type="InterPro" id="IPR005122">
    <property type="entry name" value="Uracil-DNA_glycosylase-like"/>
</dbReference>